<proteinExistence type="inferred from homology"/>
<evidence type="ECO:0000313" key="3">
    <source>
        <dbReference type="EMBL" id="MBB4675670.1"/>
    </source>
</evidence>
<protein>
    <submittedName>
        <fullName evidence="3">Drug/metabolite transporter (DMT)-like permease</fullName>
    </submittedName>
</protein>
<evidence type="ECO:0000259" key="2">
    <source>
        <dbReference type="Pfam" id="PF00892"/>
    </source>
</evidence>
<sequence>MLSFFGALRRLGATPTATISTFEPVVTVLLAAVVLGEEFSGPQWAGAALVVAVVLVVASGRVERPVAGVAEGVRYAERDGAR</sequence>
<dbReference type="Gene3D" id="1.10.3730.20">
    <property type="match status" value="1"/>
</dbReference>
<dbReference type="SUPFAM" id="SSF103481">
    <property type="entry name" value="Multidrug resistance efflux transporter EmrE"/>
    <property type="match status" value="1"/>
</dbReference>
<dbReference type="AlphaFoldDB" id="A0A7W7C6Z8"/>
<name>A0A7W7C6Z8_9PSEU</name>
<dbReference type="Proteomes" id="UP000533598">
    <property type="component" value="Unassembled WGS sequence"/>
</dbReference>
<dbReference type="InterPro" id="IPR000620">
    <property type="entry name" value="EamA_dom"/>
</dbReference>
<keyword evidence="4" id="KW-1185">Reference proteome</keyword>
<gene>
    <name evidence="3" type="ORF">HNR67_001788</name>
</gene>
<feature type="domain" description="EamA" evidence="2">
    <location>
        <begin position="2"/>
        <end position="57"/>
    </location>
</feature>
<comment type="caution">
    <text evidence="3">The sequence shown here is derived from an EMBL/GenBank/DDBJ whole genome shotgun (WGS) entry which is preliminary data.</text>
</comment>
<comment type="similarity">
    <text evidence="1">Belongs to the EamA transporter family.</text>
</comment>
<accession>A0A7W7C6Z8</accession>
<organism evidence="3 4">
    <name type="scientific">Crossiella cryophila</name>
    <dbReference type="NCBI Taxonomy" id="43355"/>
    <lineage>
        <taxon>Bacteria</taxon>
        <taxon>Bacillati</taxon>
        <taxon>Actinomycetota</taxon>
        <taxon>Actinomycetes</taxon>
        <taxon>Pseudonocardiales</taxon>
        <taxon>Pseudonocardiaceae</taxon>
        <taxon>Crossiella</taxon>
    </lineage>
</organism>
<reference evidence="3 4" key="1">
    <citation type="submission" date="2020-08" db="EMBL/GenBank/DDBJ databases">
        <title>Sequencing the genomes of 1000 actinobacteria strains.</title>
        <authorList>
            <person name="Klenk H.-P."/>
        </authorList>
    </citation>
    <scope>NUCLEOTIDE SEQUENCE [LARGE SCALE GENOMIC DNA]</scope>
    <source>
        <strain evidence="3 4">DSM 44230</strain>
    </source>
</reference>
<dbReference type="Pfam" id="PF00892">
    <property type="entry name" value="EamA"/>
    <property type="match status" value="1"/>
</dbReference>
<evidence type="ECO:0000313" key="4">
    <source>
        <dbReference type="Proteomes" id="UP000533598"/>
    </source>
</evidence>
<dbReference type="GO" id="GO:0016020">
    <property type="term" value="C:membrane"/>
    <property type="evidence" value="ECO:0007669"/>
    <property type="project" value="InterPro"/>
</dbReference>
<dbReference type="InterPro" id="IPR037185">
    <property type="entry name" value="EmrE-like"/>
</dbReference>
<dbReference type="EMBL" id="JACHMH010000001">
    <property type="protein sequence ID" value="MBB4675670.1"/>
    <property type="molecule type" value="Genomic_DNA"/>
</dbReference>
<evidence type="ECO:0000256" key="1">
    <source>
        <dbReference type="ARBA" id="ARBA00007362"/>
    </source>
</evidence>